<evidence type="ECO:0000313" key="4">
    <source>
        <dbReference type="Proteomes" id="UP000321726"/>
    </source>
</evidence>
<dbReference type="RefSeq" id="WP_084541939.1">
    <property type="nucleotide sequence ID" value="NZ_BJXU01000070.1"/>
</dbReference>
<dbReference type="OrthoDB" id="9812283at2"/>
<evidence type="ECO:0000313" key="3">
    <source>
        <dbReference type="Proteomes" id="UP000184123"/>
    </source>
</evidence>
<dbReference type="Proteomes" id="UP000184123">
    <property type="component" value="Unassembled WGS sequence"/>
</dbReference>
<reference evidence="1 4" key="2">
    <citation type="submission" date="2019-07" db="EMBL/GenBank/DDBJ databases">
        <title>Whole genome shotgun sequence of Halomonas cupida NBRC 102219.</title>
        <authorList>
            <person name="Hosoyama A."/>
            <person name="Uohara A."/>
            <person name="Ohji S."/>
            <person name="Ichikawa N."/>
        </authorList>
    </citation>
    <scope>NUCLEOTIDE SEQUENCE [LARGE SCALE GENOMIC DNA]</scope>
    <source>
        <strain evidence="1 4">NBRC 102219</strain>
    </source>
</reference>
<accession>A0A1M7I0J0</accession>
<dbReference type="EMBL" id="BJXU01000070">
    <property type="protein sequence ID" value="GEN23974.1"/>
    <property type="molecule type" value="Genomic_DNA"/>
</dbReference>
<dbReference type="Proteomes" id="UP000321726">
    <property type="component" value="Unassembled WGS sequence"/>
</dbReference>
<dbReference type="Pfam" id="PF13289">
    <property type="entry name" value="SIR2_2"/>
    <property type="match status" value="1"/>
</dbReference>
<keyword evidence="4" id="KW-1185">Reference proteome</keyword>
<proteinExistence type="predicted"/>
<reference evidence="2 3" key="1">
    <citation type="submission" date="2016-11" db="EMBL/GenBank/DDBJ databases">
        <authorList>
            <person name="Jaros S."/>
            <person name="Januszkiewicz K."/>
            <person name="Wedrychowicz H."/>
        </authorList>
    </citation>
    <scope>NUCLEOTIDE SEQUENCE [LARGE SCALE GENOMIC DNA]</scope>
    <source>
        <strain evidence="2 3">DSM 4740</strain>
    </source>
</reference>
<organism evidence="2 3">
    <name type="scientific">Halomonas cupida</name>
    <dbReference type="NCBI Taxonomy" id="44933"/>
    <lineage>
        <taxon>Bacteria</taxon>
        <taxon>Pseudomonadati</taxon>
        <taxon>Pseudomonadota</taxon>
        <taxon>Gammaproteobacteria</taxon>
        <taxon>Oceanospirillales</taxon>
        <taxon>Halomonadaceae</taxon>
        <taxon>Halomonas</taxon>
    </lineage>
</organism>
<evidence type="ECO:0000313" key="2">
    <source>
        <dbReference type="EMBL" id="SHM34311.1"/>
    </source>
</evidence>
<gene>
    <name evidence="1" type="ORF">HCU01_19230</name>
    <name evidence="2" type="ORF">SAMN05660971_02761</name>
</gene>
<name>A0A1M7I0J0_9GAMM</name>
<protein>
    <submittedName>
        <fullName evidence="2">SIR2-like domain-containing protein</fullName>
    </submittedName>
</protein>
<dbReference type="AlphaFoldDB" id="A0A1M7I0J0"/>
<evidence type="ECO:0000313" key="1">
    <source>
        <dbReference type="EMBL" id="GEN23974.1"/>
    </source>
</evidence>
<dbReference type="EMBL" id="FRCA01000007">
    <property type="protein sequence ID" value="SHM34311.1"/>
    <property type="molecule type" value="Genomic_DNA"/>
</dbReference>
<sequence length="415" mass="47788">MGSRKKLKGKRLKQAFFDISKNKEGIELSKEHPGFRIFVLGAGFSVPAGLPTAAELYPEVVRRVEGLLGKDNRFHRAIQDYIDYRKRSDGVDLSIDTIDLEEFMSYLDIEHFLGLEGGDTLSEHGNAAQLFVKRFIGQIIHERTPSKDLLPDEYYEFAEKLSVNDIVITLNYDVVLERALEHVGKPYRLFPHRYGKIGDGANIVDDSRDEVTILKLHGSLDWFSNKSYLHGLEAFKKQGVDGAPNDPIFNNNDKYGHFPLVDGPRNEDDPLINIYRLKNIDRFYGNFDPPAVPMILSPSHMKIVYANPFLDFWWGWGHAGGMNLGVSIIGFSLPLHDDYLRICLYRIISNFQKVAWEQPLLDWYKNHVKLVDYRTDTKGKDELIERYRFIDYDKADVYTDGFSMDAVEFLFSQSR</sequence>